<keyword evidence="3" id="KW-1185">Reference proteome</keyword>
<dbReference type="InterPro" id="IPR043856">
    <property type="entry name" value="DUF5818"/>
</dbReference>
<dbReference type="AlphaFoldDB" id="A0A1Z1F807"/>
<gene>
    <name evidence="2" type="ORF">A9D14_00130</name>
</gene>
<dbReference type="Pfam" id="PF19135">
    <property type="entry name" value="DUF5818"/>
    <property type="match status" value="1"/>
</dbReference>
<dbReference type="EMBL" id="CP019602">
    <property type="protein sequence ID" value="ARU14863.1"/>
    <property type="molecule type" value="Genomic_DNA"/>
</dbReference>
<feature type="region of interest" description="Disordered" evidence="1">
    <location>
        <begin position="19"/>
        <end position="39"/>
    </location>
</feature>
<proteinExistence type="predicted"/>
<accession>A0A1Z1F807</accession>
<evidence type="ECO:0000313" key="3">
    <source>
        <dbReference type="Proteomes" id="UP000195807"/>
    </source>
</evidence>
<reference evidence="2 3" key="1">
    <citation type="submission" date="2017-01" db="EMBL/GenBank/DDBJ databases">
        <title>Complete genome sequence of esterase-producing bacterium Croceicoccus marinus E4A9.</title>
        <authorList>
            <person name="Wu Y.-H."/>
            <person name="Cheng H."/>
            <person name="Xu L."/>
            <person name="Huo Y.-Y."/>
            <person name="Wang C.-S."/>
            <person name="Xu X.-W."/>
        </authorList>
    </citation>
    <scope>NUCLEOTIDE SEQUENCE [LARGE SCALE GENOMIC DNA]</scope>
    <source>
        <strain evidence="2 3">E4A9</strain>
    </source>
</reference>
<organism evidence="2 3">
    <name type="scientific">Croceicoccus marinus</name>
    <dbReference type="NCBI Taxonomy" id="450378"/>
    <lineage>
        <taxon>Bacteria</taxon>
        <taxon>Pseudomonadati</taxon>
        <taxon>Pseudomonadota</taxon>
        <taxon>Alphaproteobacteria</taxon>
        <taxon>Sphingomonadales</taxon>
        <taxon>Erythrobacteraceae</taxon>
        <taxon>Croceicoccus</taxon>
    </lineage>
</organism>
<dbReference type="OrthoDB" id="7404821at2"/>
<dbReference type="STRING" id="450378.GCA_001661675_00026"/>
<evidence type="ECO:0000313" key="2">
    <source>
        <dbReference type="EMBL" id="ARU14863.1"/>
    </source>
</evidence>
<sequence>MRYVALMCAAILLPSCSQETGEMSEPPQPRTGGPAAGQAEASLVTVEGRVESGTECAILRTPGGEVWAVNFTNADVGPGDYIRLTGAIADAGFCMEGRGTLTPRSIEAVDPPAADRDPARAGGTALDRDYVTGAWTAKGLDADCGDPDFRIAAGAGGTVLTGNISRHDDSALVILGNYPRIDLDEPMDDLPIEARGPDGLAIMRPATDAAYDPVTIGGTAIEGDGVVFVKCG</sequence>
<evidence type="ECO:0000256" key="1">
    <source>
        <dbReference type="SAM" id="MobiDB-lite"/>
    </source>
</evidence>
<protein>
    <submittedName>
        <fullName evidence="2">Uncharacterized protein</fullName>
    </submittedName>
</protein>
<dbReference type="KEGG" id="cman:A9D14_00130"/>
<dbReference type="Proteomes" id="UP000195807">
    <property type="component" value="Chromosome"/>
</dbReference>
<name>A0A1Z1F807_9SPHN</name>